<evidence type="ECO:0000313" key="2">
    <source>
        <dbReference type="EMBL" id="KAL0440519.1"/>
    </source>
</evidence>
<comment type="caution">
    <text evidence="2">The sequence shown here is derived from an EMBL/GenBank/DDBJ whole genome shotgun (WGS) entry which is preliminary data.</text>
</comment>
<accession>A0AAW2WHG5</accession>
<reference evidence="2" key="1">
    <citation type="submission" date="2020-06" db="EMBL/GenBank/DDBJ databases">
        <authorList>
            <person name="Li T."/>
            <person name="Hu X."/>
            <person name="Zhang T."/>
            <person name="Song X."/>
            <person name="Zhang H."/>
            <person name="Dai N."/>
            <person name="Sheng W."/>
            <person name="Hou X."/>
            <person name="Wei L."/>
        </authorList>
    </citation>
    <scope>NUCLEOTIDE SEQUENCE</scope>
    <source>
        <strain evidence="2">KEN1</strain>
        <tissue evidence="2">Leaf</tissue>
    </source>
</reference>
<dbReference type="AlphaFoldDB" id="A0AAW2WHG5"/>
<dbReference type="EMBL" id="JACGWN010000213">
    <property type="protein sequence ID" value="KAL0383836.1"/>
    <property type="molecule type" value="Genomic_DNA"/>
</dbReference>
<gene>
    <name evidence="2" type="ORF">Slati_2534900</name>
    <name evidence="1" type="ORF">Slati_4606900</name>
</gene>
<proteinExistence type="predicted"/>
<reference evidence="2" key="2">
    <citation type="journal article" date="2024" name="Plant">
        <title>Genomic evolution and insights into agronomic trait innovations of Sesamum species.</title>
        <authorList>
            <person name="Miao H."/>
            <person name="Wang L."/>
            <person name="Qu L."/>
            <person name="Liu H."/>
            <person name="Sun Y."/>
            <person name="Le M."/>
            <person name="Wang Q."/>
            <person name="Wei S."/>
            <person name="Zheng Y."/>
            <person name="Lin W."/>
            <person name="Duan Y."/>
            <person name="Cao H."/>
            <person name="Xiong S."/>
            <person name="Wang X."/>
            <person name="Wei L."/>
            <person name="Li C."/>
            <person name="Ma Q."/>
            <person name="Ju M."/>
            <person name="Zhao R."/>
            <person name="Li G."/>
            <person name="Mu C."/>
            <person name="Tian Q."/>
            <person name="Mei H."/>
            <person name="Zhang T."/>
            <person name="Gao T."/>
            <person name="Zhang H."/>
        </authorList>
    </citation>
    <scope>NUCLEOTIDE SEQUENCE</scope>
    <source>
        <strain evidence="2">KEN1</strain>
    </source>
</reference>
<protein>
    <submittedName>
        <fullName evidence="2">Uncharacterized protein</fullName>
    </submittedName>
</protein>
<name>A0AAW2WHG5_9LAMI</name>
<organism evidence="2">
    <name type="scientific">Sesamum latifolium</name>
    <dbReference type="NCBI Taxonomy" id="2727402"/>
    <lineage>
        <taxon>Eukaryota</taxon>
        <taxon>Viridiplantae</taxon>
        <taxon>Streptophyta</taxon>
        <taxon>Embryophyta</taxon>
        <taxon>Tracheophyta</taxon>
        <taxon>Spermatophyta</taxon>
        <taxon>Magnoliopsida</taxon>
        <taxon>eudicotyledons</taxon>
        <taxon>Gunneridae</taxon>
        <taxon>Pentapetalae</taxon>
        <taxon>asterids</taxon>
        <taxon>lamiids</taxon>
        <taxon>Lamiales</taxon>
        <taxon>Pedaliaceae</taxon>
        <taxon>Sesamum</taxon>
    </lineage>
</organism>
<evidence type="ECO:0000313" key="1">
    <source>
        <dbReference type="EMBL" id="KAL0383836.1"/>
    </source>
</evidence>
<dbReference type="EMBL" id="JACGWN010000008">
    <property type="protein sequence ID" value="KAL0440519.1"/>
    <property type="molecule type" value="Genomic_DNA"/>
</dbReference>
<sequence>MIAGSPVGGDSHHVRKTEVRKAHDVTIKEVLDLEAMEDTPLIQFERAELSGPKNSHNGAPVITTLLANDEVVRIFIDSGSLTDILFGEACDQMQLGDIPLEKVNTSLYRFA</sequence>